<keyword evidence="2" id="KW-1185">Reference proteome</keyword>
<name>A0A9P3GQG2_9APHY</name>
<organism evidence="1 2">
    <name type="scientific">Phanerochaete sordida</name>
    <dbReference type="NCBI Taxonomy" id="48140"/>
    <lineage>
        <taxon>Eukaryota</taxon>
        <taxon>Fungi</taxon>
        <taxon>Dikarya</taxon>
        <taxon>Basidiomycota</taxon>
        <taxon>Agaricomycotina</taxon>
        <taxon>Agaricomycetes</taxon>
        <taxon>Polyporales</taxon>
        <taxon>Phanerochaetaceae</taxon>
        <taxon>Phanerochaete</taxon>
    </lineage>
</organism>
<evidence type="ECO:0000313" key="1">
    <source>
        <dbReference type="EMBL" id="GJE99622.1"/>
    </source>
</evidence>
<dbReference type="AlphaFoldDB" id="A0A9P3GQG2"/>
<dbReference type="EMBL" id="BPQB01000114">
    <property type="protein sequence ID" value="GJE99622.1"/>
    <property type="molecule type" value="Genomic_DNA"/>
</dbReference>
<comment type="caution">
    <text evidence="1">The sequence shown here is derived from an EMBL/GenBank/DDBJ whole genome shotgun (WGS) entry which is preliminary data.</text>
</comment>
<protein>
    <submittedName>
        <fullName evidence="1">Uncharacterized protein</fullName>
    </submittedName>
</protein>
<reference evidence="1 2" key="1">
    <citation type="submission" date="2021-08" db="EMBL/GenBank/DDBJ databases">
        <title>Draft Genome Sequence of Phanerochaete sordida strain YK-624.</title>
        <authorList>
            <person name="Mori T."/>
            <person name="Dohra H."/>
            <person name="Suzuki T."/>
            <person name="Kawagishi H."/>
            <person name="Hirai H."/>
        </authorList>
    </citation>
    <scope>NUCLEOTIDE SEQUENCE [LARGE SCALE GENOMIC DNA]</scope>
    <source>
        <strain evidence="1 2">YK-624</strain>
    </source>
</reference>
<gene>
    <name evidence="1" type="ORF">PsYK624_158930</name>
</gene>
<proteinExistence type="predicted"/>
<evidence type="ECO:0000313" key="2">
    <source>
        <dbReference type="Proteomes" id="UP000703269"/>
    </source>
</evidence>
<dbReference type="Proteomes" id="UP000703269">
    <property type="component" value="Unassembled WGS sequence"/>
</dbReference>
<sequence>MNRCPVELWQKIFANACTDGGHTARALSLVSRATRDVAEPVRFYTVSLTSEAQVLSFGRLLGTRSITPIIHHLFLSVKMHFEGTDSGRARYMAIYNILINVVTAAAPNVITLMVHATRYGIVDPALAFPRLRDLAIDGFVPVPPALAAPCFPSLRRIHVDGGPNVGSNFWRELGRAAPSLTDIRLSDVTRDFTNLLAVMIPIVIQMPAGVVRHSLLASPTELLHARRCAAAVPALTNVVVVPPFIRSEDPFGYSWNARVNIMTLLRYDCSQQDLEELAAASAQGHGTGRLVMLPEQEDYTREEAYNDWLDVVGGSDGPWRMGDAINNAATV</sequence>
<dbReference type="OrthoDB" id="2748701at2759"/>
<accession>A0A9P3GQG2</accession>